<dbReference type="InterPro" id="IPR025961">
    <property type="entry name" value="Metal_resist"/>
</dbReference>
<organism evidence="2 3">
    <name type="scientific">Neorhizobium lilium</name>
    <dbReference type="NCBI Taxonomy" id="2503024"/>
    <lineage>
        <taxon>Bacteria</taxon>
        <taxon>Pseudomonadati</taxon>
        <taxon>Pseudomonadota</taxon>
        <taxon>Alphaproteobacteria</taxon>
        <taxon>Hyphomicrobiales</taxon>
        <taxon>Rhizobiaceae</taxon>
        <taxon>Rhizobium/Agrobacterium group</taxon>
        <taxon>Neorhizobium</taxon>
    </lineage>
</organism>
<name>A0A444LL83_9HYPH</name>
<evidence type="ECO:0000313" key="2">
    <source>
        <dbReference type="EMBL" id="RWX81094.1"/>
    </source>
</evidence>
<dbReference type="AlphaFoldDB" id="A0A444LL83"/>
<keyword evidence="1" id="KW-1133">Transmembrane helix</keyword>
<dbReference type="Pfam" id="PF13801">
    <property type="entry name" value="Metal_resist"/>
    <property type="match status" value="1"/>
</dbReference>
<gene>
    <name evidence="2" type="ORF">EPK99_01820</name>
</gene>
<reference evidence="2 3" key="1">
    <citation type="submission" date="2019-01" db="EMBL/GenBank/DDBJ databases">
        <title>The draft genome of Rhizobium sp. 24NR.</title>
        <authorList>
            <person name="Liu L."/>
            <person name="Liang L."/>
            <person name="Shi S."/>
            <person name="Xu L."/>
            <person name="Wang X."/>
            <person name="Li L."/>
            <person name="Zhang X."/>
        </authorList>
    </citation>
    <scope>NUCLEOTIDE SEQUENCE [LARGE SCALE GENOMIC DNA]</scope>
    <source>
        <strain evidence="2 3">24NR</strain>
    </source>
</reference>
<keyword evidence="1" id="KW-0812">Transmembrane</keyword>
<dbReference type="Proteomes" id="UP000287687">
    <property type="component" value="Unassembled WGS sequence"/>
</dbReference>
<dbReference type="EMBL" id="SBIP01000001">
    <property type="protein sequence ID" value="RWX81094.1"/>
    <property type="molecule type" value="Genomic_DNA"/>
</dbReference>
<sequence>MTEQGFKRLAIGLLVLNTFLICALAGAGFFYLYGNVSTPPSRLPLAGEQLPSKLRGEFQKALNDARRDVRSTGLEARQARVEAAALMGKPDLDGIALADALKRAREAEYAVRAATEQKAIDFVANLSVDERRRLADGLIQREAPQRPATK</sequence>
<evidence type="ECO:0000256" key="1">
    <source>
        <dbReference type="SAM" id="Phobius"/>
    </source>
</evidence>
<proteinExistence type="predicted"/>
<dbReference type="RefSeq" id="WP_128440921.1">
    <property type="nucleotide sequence ID" value="NZ_SBIP01000001.1"/>
</dbReference>
<protein>
    <submittedName>
        <fullName evidence="2">Periplasmic heavy metal sensor</fullName>
    </submittedName>
</protein>
<dbReference type="OrthoDB" id="8481641at2"/>
<accession>A0A444LL83</accession>
<comment type="caution">
    <text evidence="2">The sequence shown here is derived from an EMBL/GenBank/DDBJ whole genome shotgun (WGS) entry which is preliminary data.</text>
</comment>
<feature type="transmembrane region" description="Helical" evidence="1">
    <location>
        <begin position="12"/>
        <end position="33"/>
    </location>
</feature>
<keyword evidence="3" id="KW-1185">Reference proteome</keyword>
<evidence type="ECO:0000313" key="3">
    <source>
        <dbReference type="Proteomes" id="UP000287687"/>
    </source>
</evidence>
<keyword evidence="1" id="KW-0472">Membrane</keyword>